<proteinExistence type="inferred from homology"/>
<evidence type="ECO:0000256" key="2">
    <source>
        <dbReference type="ARBA" id="ARBA00008541"/>
    </source>
</evidence>
<dbReference type="NCBIfam" id="TIGR01488">
    <property type="entry name" value="HAD-SF-IB"/>
    <property type="match status" value="1"/>
</dbReference>
<keyword evidence="3" id="KW-0479">Metal-binding</keyword>
<sequence>MQNSIKIAVFDFDYTIINANSSTFLNKLVIEAEFLEKKQPIRTPSIAELNRFKYPEEVEKYRDERNFTLLYQQIFRYMYNKYGINKQKMEKCLKEIRISESMKNLFKVLNENGFELMIVSDSNTFVIEKIIEQNNLTEFFGNRIFANQVDFDSDGQVTILPCIDVKKFDRLNCVKDTCRENICKRFVIDSFLSKKIGFTKQIIYVGDGKIDFCAGVGLRNCDIFFLNKINHLYTFNCLNCLLPITQWSWIFDISLVETISIFFHKSDDQWNRMTQSCPDISFIQLKEAT</sequence>
<dbReference type="Proteomes" id="UP000276133">
    <property type="component" value="Unassembled WGS sequence"/>
</dbReference>
<reference evidence="6 7" key="1">
    <citation type="journal article" date="2018" name="Sci. Rep.">
        <title>Genomic signatures of local adaptation to the degree of environmental predictability in rotifers.</title>
        <authorList>
            <person name="Franch-Gras L."/>
            <person name="Hahn C."/>
            <person name="Garcia-Roger E.M."/>
            <person name="Carmona M.J."/>
            <person name="Serra M."/>
            <person name="Gomez A."/>
        </authorList>
    </citation>
    <scope>NUCLEOTIDE SEQUENCE [LARGE SCALE GENOMIC DNA]</scope>
    <source>
        <strain evidence="6">HYR1</strain>
    </source>
</reference>
<dbReference type="EMBL" id="REGN01000478">
    <property type="protein sequence ID" value="RNA41643.1"/>
    <property type="molecule type" value="Genomic_DNA"/>
</dbReference>
<keyword evidence="4 6" id="KW-0378">Hydrolase</keyword>
<evidence type="ECO:0000256" key="4">
    <source>
        <dbReference type="ARBA" id="ARBA00022801"/>
    </source>
</evidence>
<dbReference type="STRING" id="10195.A0A3M7T0Q1"/>
<dbReference type="EC" id="3.1.3.41" evidence="6"/>
<dbReference type="NCBIfam" id="TIGR01489">
    <property type="entry name" value="DKMTPPase-SF"/>
    <property type="match status" value="1"/>
</dbReference>
<name>A0A3M7T0Q1_BRAPC</name>
<dbReference type="GO" id="GO:0046872">
    <property type="term" value="F:metal ion binding"/>
    <property type="evidence" value="ECO:0007669"/>
    <property type="project" value="UniProtKB-KW"/>
</dbReference>
<gene>
    <name evidence="6" type="ORF">BpHYR1_004016</name>
</gene>
<accession>A0A3M7T0Q1</accession>
<dbReference type="GO" id="GO:0016791">
    <property type="term" value="F:phosphatase activity"/>
    <property type="evidence" value="ECO:0007669"/>
    <property type="project" value="InterPro"/>
</dbReference>
<dbReference type="Gene3D" id="3.40.50.1000">
    <property type="entry name" value="HAD superfamily/HAD-like"/>
    <property type="match status" value="1"/>
</dbReference>
<evidence type="ECO:0000313" key="7">
    <source>
        <dbReference type="Proteomes" id="UP000276133"/>
    </source>
</evidence>
<dbReference type="InterPro" id="IPR006384">
    <property type="entry name" value="HAD_hydro_PyrdxlP_Pase-like"/>
</dbReference>
<comment type="caution">
    <text evidence="6">The sequence shown here is derived from an EMBL/GenBank/DDBJ whole genome shotgun (WGS) entry which is preliminary data.</text>
</comment>
<dbReference type="PANTHER" id="PTHR20889:SF12">
    <property type="entry name" value="LP01149P"/>
    <property type="match status" value="1"/>
</dbReference>
<evidence type="ECO:0000313" key="6">
    <source>
        <dbReference type="EMBL" id="RNA41643.1"/>
    </source>
</evidence>
<keyword evidence="7" id="KW-1185">Reference proteome</keyword>
<evidence type="ECO:0000256" key="5">
    <source>
        <dbReference type="ARBA" id="ARBA00022842"/>
    </source>
</evidence>
<dbReference type="InterPro" id="IPR016965">
    <property type="entry name" value="Pase_PHOSPHO-typ"/>
</dbReference>
<evidence type="ECO:0000256" key="1">
    <source>
        <dbReference type="ARBA" id="ARBA00001946"/>
    </source>
</evidence>
<dbReference type="InterPro" id="IPR023214">
    <property type="entry name" value="HAD_sf"/>
</dbReference>
<comment type="similarity">
    <text evidence="2">Belongs to the HAD-like hydrolase superfamily. PHOSPHO family.</text>
</comment>
<organism evidence="6 7">
    <name type="scientific">Brachionus plicatilis</name>
    <name type="common">Marine rotifer</name>
    <name type="synonym">Brachionus muelleri</name>
    <dbReference type="NCBI Taxonomy" id="10195"/>
    <lineage>
        <taxon>Eukaryota</taxon>
        <taxon>Metazoa</taxon>
        <taxon>Spiralia</taxon>
        <taxon>Gnathifera</taxon>
        <taxon>Rotifera</taxon>
        <taxon>Eurotatoria</taxon>
        <taxon>Monogononta</taxon>
        <taxon>Pseudotrocha</taxon>
        <taxon>Ploima</taxon>
        <taxon>Brachionidae</taxon>
        <taxon>Brachionus</taxon>
    </lineage>
</organism>
<comment type="cofactor">
    <cofactor evidence="1">
        <name>Mg(2+)</name>
        <dbReference type="ChEBI" id="CHEBI:18420"/>
    </cofactor>
</comment>
<evidence type="ECO:0000256" key="3">
    <source>
        <dbReference type="ARBA" id="ARBA00022723"/>
    </source>
</evidence>
<dbReference type="OrthoDB" id="10267182at2759"/>
<dbReference type="InterPro" id="IPR036412">
    <property type="entry name" value="HAD-like_sf"/>
</dbReference>
<dbReference type="Pfam" id="PF06888">
    <property type="entry name" value="Put_Phosphatase"/>
    <property type="match status" value="1"/>
</dbReference>
<dbReference type="AlphaFoldDB" id="A0A3M7T0Q1"/>
<dbReference type="PANTHER" id="PTHR20889">
    <property type="entry name" value="PHOSPHATASE, ORPHAN 1, 2"/>
    <property type="match status" value="1"/>
</dbReference>
<dbReference type="SUPFAM" id="SSF56784">
    <property type="entry name" value="HAD-like"/>
    <property type="match status" value="1"/>
</dbReference>
<protein>
    <submittedName>
        <fullName evidence="6">Pyridoxal phosphate phosphatase PHOSPHO2</fullName>
        <ecNumber evidence="6">3.1.3.41</ecNumber>
    </submittedName>
</protein>
<keyword evidence="5" id="KW-0460">Magnesium</keyword>